<dbReference type="STRING" id="1590841.A0A2R6PGD6"/>
<dbReference type="InterPro" id="IPR013785">
    <property type="entry name" value="Aldolase_TIM"/>
</dbReference>
<dbReference type="InterPro" id="IPR013780">
    <property type="entry name" value="Glyco_hydro_b"/>
</dbReference>
<comment type="similarity">
    <text evidence="2">Belongs to the glycosyl hydrolase 27 family.</text>
</comment>
<dbReference type="SUPFAM" id="SSF51445">
    <property type="entry name" value="(Trans)glycosidases"/>
    <property type="match status" value="1"/>
</dbReference>
<evidence type="ECO:0000256" key="3">
    <source>
        <dbReference type="ARBA" id="ARBA00012755"/>
    </source>
</evidence>
<reference evidence="8 9" key="1">
    <citation type="submission" date="2017-07" db="EMBL/GenBank/DDBJ databases">
        <title>An improved, manually edited Actinidia chinensis var. chinensis (kiwifruit) genome highlights the challenges associated with draft genomes and gene prediction in plants.</title>
        <authorList>
            <person name="Pilkington S."/>
            <person name="Crowhurst R."/>
            <person name="Hilario E."/>
            <person name="Nardozza S."/>
            <person name="Fraser L."/>
            <person name="Peng Y."/>
            <person name="Gunaseelan K."/>
            <person name="Simpson R."/>
            <person name="Tahir J."/>
            <person name="Deroles S."/>
            <person name="Templeton K."/>
            <person name="Luo Z."/>
            <person name="Davy M."/>
            <person name="Cheng C."/>
            <person name="Mcneilage M."/>
            <person name="Scaglione D."/>
            <person name="Liu Y."/>
            <person name="Zhang Q."/>
            <person name="Datson P."/>
            <person name="De Silva N."/>
            <person name="Gardiner S."/>
            <person name="Bassett H."/>
            <person name="Chagne D."/>
            <person name="Mccallum J."/>
            <person name="Dzierzon H."/>
            <person name="Deng C."/>
            <person name="Wang Y.-Y."/>
            <person name="Barron N."/>
            <person name="Manako K."/>
            <person name="Bowen J."/>
            <person name="Foster T."/>
            <person name="Erridge Z."/>
            <person name="Tiffin H."/>
            <person name="Waite C."/>
            <person name="Davies K."/>
            <person name="Grierson E."/>
            <person name="Laing W."/>
            <person name="Kirk R."/>
            <person name="Chen X."/>
            <person name="Wood M."/>
            <person name="Montefiori M."/>
            <person name="Brummell D."/>
            <person name="Schwinn K."/>
            <person name="Catanach A."/>
            <person name="Fullerton C."/>
            <person name="Li D."/>
            <person name="Meiyalaghan S."/>
            <person name="Nieuwenhuizen N."/>
            <person name="Read N."/>
            <person name="Prakash R."/>
            <person name="Hunter D."/>
            <person name="Zhang H."/>
            <person name="Mckenzie M."/>
            <person name="Knabel M."/>
            <person name="Harris A."/>
            <person name="Allan A."/>
            <person name="Chen A."/>
            <person name="Janssen B."/>
            <person name="Plunkett B."/>
            <person name="Dwamena C."/>
            <person name="Voogd C."/>
            <person name="Leif D."/>
            <person name="Lafferty D."/>
            <person name="Souleyre E."/>
            <person name="Varkonyi-Gasic E."/>
            <person name="Gambi F."/>
            <person name="Hanley J."/>
            <person name="Yao J.-L."/>
            <person name="Cheung J."/>
            <person name="David K."/>
            <person name="Warren B."/>
            <person name="Marsh K."/>
            <person name="Snowden K."/>
            <person name="Lin-Wang K."/>
            <person name="Brian L."/>
            <person name="Martinez-Sanchez M."/>
            <person name="Wang M."/>
            <person name="Ileperuma N."/>
            <person name="Macnee N."/>
            <person name="Campin R."/>
            <person name="Mcatee P."/>
            <person name="Drummond R."/>
            <person name="Espley R."/>
            <person name="Ireland H."/>
            <person name="Wu R."/>
            <person name="Atkinson R."/>
            <person name="Karunairetnam S."/>
            <person name="Bulley S."/>
            <person name="Chunkath S."/>
            <person name="Hanley Z."/>
            <person name="Storey R."/>
            <person name="Thrimawithana A."/>
            <person name="Thomson S."/>
            <person name="David C."/>
            <person name="Testolin R."/>
        </authorList>
    </citation>
    <scope>NUCLEOTIDE SEQUENCE [LARGE SCALE GENOMIC DNA]</scope>
    <source>
        <strain evidence="9">cv. Red5</strain>
        <tissue evidence="8">Young leaf</tissue>
    </source>
</reference>
<feature type="domain" description="Alpha galactosidase C-terminal" evidence="7">
    <location>
        <begin position="68"/>
        <end position="122"/>
    </location>
</feature>
<dbReference type="AlphaFoldDB" id="A0A2R6PGD6"/>
<protein>
    <recommendedName>
        <fullName evidence="3">alpha-galactosidase</fullName>
        <ecNumber evidence="3">3.2.1.22</ecNumber>
    </recommendedName>
</protein>
<dbReference type="GO" id="GO:0009505">
    <property type="term" value="C:plant-type cell wall"/>
    <property type="evidence" value="ECO:0007669"/>
    <property type="project" value="TreeGrafter"/>
</dbReference>
<dbReference type="SUPFAM" id="SSF51011">
    <property type="entry name" value="Glycosyl hydrolase domain"/>
    <property type="match status" value="1"/>
</dbReference>
<name>A0A2R6PGD6_ACTCC</name>
<keyword evidence="4" id="KW-0732">Signal</keyword>
<evidence type="ECO:0000313" key="8">
    <source>
        <dbReference type="EMBL" id="PSR90932.1"/>
    </source>
</evidence>
<evidence type="ECO:0000256" key="6">
    <source>
        <dbReference type="ARBA" id="ARBA00023295"/>
    </source>
</evidence>
<dbReference type="EMBL" id="NKQK01000025">
    <property type="protein sequence ID" value="PSR90932.1"/>
    <property type="molecule type" value="Genomic_DNA"/>
</dbReference>
<dbReference type="GO" id="GO:0005975">
    <property type="term" value="P:carbohydrate metabolic process"/>
    <property type="evidence" value="ECO:0007669"/>
    <property type="project" value="InterPro"/>
</dbReference>
<dbReference type="GO" id="GO:0004557">
    <property type="term" value="F:alpha-galactosidase activity"/>
    <property type="evidence" value="ECO:0007669"/>
    <property type="project" value="UniProtKB-EC"/>
</dbReference>
<dbReference type="EC" id="3.2.1.22" evidence="3"/>
<dbReference type="Pfam" id="PF17801">
    <property type="entry name" value="Melibiase_C"/>
    <property type="match status" value="1"/>
</dbReference>
<keyword evidence="6" id="KW-0326">Glycosidase</keyword>
<dbReference type="OrthoDB" id="5795902at2759"/>
<comment type="catalytic activity">
    <reaction evidence="1">
        <text>Hydrolysis of terminal, non-reducing alpha-D-galactose residues in alpha-D-galactosides, including galactose oligosaccharides, galactomannans and galactolipids.</text>
        <dbReference type="EC" id="3.2.1.22"/>
    </reaction>
</comment>
<dbReference type="Proteomes" id="UP000241394">
    <property type="component" value="Chromosome LG25"/>
</dbReference>
<evidence type="ECO:0000256" key="2">
    <source>
        <dbReference type="ARBA" id="ARBA00009743"/>
    </source>
</evidence>
<comment type="caution">
    <text evidence="8">The sequence shown here is derived from an EMBL/GenBank/DDBJ whole genome shotgun (WGS) entry which is preliminary data.</text>
</comment>
<dbReference type="InterPro" id="IPR041233">
    <property type="entry name" value="Melibiase_C"/>
</dbReference>
<dbReference type="PANTHER" id="PTHR11452">
    <property type="entry name" value="ALPHA-GALACTOSIDASE/ALPHA-N-ACETYLGALACTOSAMINIDASE"/>
    <property type="match status" value="1"/>
</dbReference>
<dbReference type="InParanoid" id="A0A2R6PGD6"/>
<gene>
    <name evidence="8" type="ORF">CEY00_Acc28243</name>
</gene>
<accession>A0A2R6PGD6</accession>
<reference evidence="9" key="2">
    <citation type="journal article" date="2018" name="BMC Genomics">
        <title>A manually annotated Actinidia chinensis var. chinensis (kiwifruit) genome highlights the challenges associated with draft genomes and gene prediction in plants.</title>
        <authorList>
            <person name="Pilkington S.M."/>
            <person name="Crowhurst R."/>
            <person name="Hilario E."/>
            <person name="Nardozza S."/>
            <person name="Fraser L."/>
            <person name="Peng Y."/>
            <person name="Gunaseelan K."/>
            <person name="Simpson R."/>
            <person name="Tahir J."/>
            <person name="Deroles S.C."/>
            <person name="Templeton K."/>
            <person name="Luo Z."/>
            <person name="Davy M."/>
            <person name="Cheng C."/>
            <person name="McNeilage M."/>
            <person name="Scaglione D."/>
            <person name="Liu Y."/>
            <person name="Zhang Q."/>
            <person name="Datson P."/>
            <person name="De Silva N."/>
            <person name="Gardiner S.E."/>
            <person name="Bassett H."/>
            <person name="Chagne D."/>
            <person name="McCallum J."/>
            <person name="Dzierzon H."/>
            <person name="Deng C."/>
            <person name="Wang Y.Y."/>
            <person name="Barron L."/>
            <person name="Manako K."/>
            <person name="Bowen J."/>
            <person name="Foster T.M."/>
            <person name="Erridge Z.A."/>
            <person name="Tiffin H."/>
            <person name="Waite C.N."/>
            <person name="Davies K.M."/>
            <person name="Grierson E.P."/>
            <person name="Laing W.A."/>
            <person name="Kirk R."/>
            <person name="Chen X."/>
            <person name="Wood M."/>
            <person name="Montefiori M."/>
            <person name="Brummell D.A."/>
            <person name="Schwinn K.E."/>
            <person name="Catanach A."/>
            <person name="Fullerton C."/>
            <person name="Li D."/>
            <person name="Meiyalaghan S."/>
            <person name="Nieuwenhuizen N."/>
            <person name="Read N."/>
            <person name="Prakash R."/>
            <person name="Hunter D."/>
            <person name="Zhang H."/>
            <person name="McKenzie M."/>
            <person name="Knabel M."/>
            <person name="Harris A."/>
            <person name="Allan A.C."/>
            <person name="Gleave A."/>
            <person name="Chen A."/>
            <person name="Janssen B.J."/>
            <person name="Plunkett B."/>
            <person name="Ampomah-Dwamena C."/>
            <person name="Voogd C."/>
            <person name="Leif D."/>
            <person name="Lafferty D."/>
            <person name="Souleyre E.J.F."/>
            <person name="Varkonyi-Gasic E."/>
            <person name="Gambi F."/>
            <person name="Hanley J."/>
            <person name="Yao J.L."/>
            <person name="Cheung J."/>
            <person name="David K.M."/>
            <person name="Warren B."/>
            <person name="Marsh K."/>
            <person name="Snowden K.C."/>
            <person name="Lin-Wang K."/>
            <person name="Brian L."/>
            <person name="Martinez-Sanchez M."/>
            <person name="Wang M."/>
            <person name="Ileperuma N."/>
            <person name="Macnee N."/>
            <person name="Campin R."/>
            <person name="McAtee P."/>
            <person name="Drummond R.S.M."/>
            <person name="Espley R.V."/>
            <person name="Ireland H.S."/>
            <person name="Wu R."/>
            <person name="Atkinson R.G."/>
            <person name="Karunairetnam S."/>
            <person name="Bulley S."/>
            <person name="Chunkath S."/>
            <person name="Hanley Z."/>
            <person name="Storey R."/>
            <person name="Thrimawithana A.H."/>
            <person name="Thomson S."/>
            <person name="David C."/>
            <person name="Testolin R."/>
            <person name="Huang H."/>
            <person name="Hellens R.P."/>
            <person name="Schaffer R.J."/>
        </authorList>
    </citation>
    <scope>NUCLEOTIDE SEQUENCE [LARGE SCALE GENOMIC DNA]</scope>
    <source>
        <strain evidence="9">cv. Red5</strain>
    </source>
</reference>
<dbReference type="Gene3D" id="2.60.40.1180">
    <property type="entry name" value="Golgi alpha-mannosidase II"/>
    <property type="match status" value="1"/>
</dbReference>
<dbReference type="InterPro" id="IPR017853">
    <property type="entry name" value="GH"/>
</dbReference>
<dbReference type="Gene3D" id="3.20.20.70">
    <property type="entry name" value="Aldolase class I"/>
    <property type="match status" value="1"/>
</dbReference>
<dbReference type="PANTHER" id="PTHR11452:SF37">
    <property type="entry name" value="ALPHA-GALACTOSIDASE"/>
    <property type="match status" value="1"/>
</dbReference>
<dbReference type="Pfam" id="PF16499">
    <property type="entry name" value="Melibiase_2"/>
    <property type="match status" value="1"/>
</dbReference>
<keyword evidence="5" id="KW-0378">Hydrolase</keyword>
<proteinExistence type="inferred from homology"/>
<sequence length="128" mass="14053">MLEVGNGGMSTEEYRSHFSIWALAKAPLLIGCDIRSMDNDTFELLSNKEVIEVNQDKLGIQGKKVKTNGDLEATLTADWSDVGLQPSIVVDARDVWEHSSIPSIQGQLKSAVEAHACKMYILTPHGLQ</sequence>
<evidence type="ECO:0000256" key="4">
    <source>
        <dbReference type="ARBA" id="ARBA00022729"/>
    </source>
</evidence>
<evidence type="ECO:0000313" key="9">
    <source>
        <dbReference type="Proteomes" id="UP000241394"/>
    </source>
</evidence>
<organism evidence="8 9">
    <name type="scientific">Actinidia chinensis var. chinensis</name>
    <name type="common">Chinese soft-hair kiwi</name>
    <dbReference type="NCBI Taxonomy" id="1590841"/>
    <lineage>
        <taxon>Eukaryota</taxon>
        <taxon>Viridiplantae</taxon>
        <taxon>Streptophyta</taxon>
        <taxon>Embryophyta</taxon>
        <taxon>Tracheophyta</taxon>
        <taxon>Spermatophyta</taxon>
        <taxon>Magnoliopsida</taxon>
        <taxon>eudicotyledons</taxon>
        <taxon>Gunneridae</taxon>
        <taxon>Pentapetalae</taxon>
        <taxon>asterids</taxon>
        <taxon>Ericales</taxon>
        <taxon>Actinidiaceae</taxon>
        <taxon>Actinidia</taxon>
    </lineage>
</organism>
<keyword evidence="9" id="KW-1185">Reference proteome</keyword>
<dbReference type="InterPro" id="IPR002241">
    <property type="entry name" value="Glyco_hydro_27"/>
</dbReference>
<dbReference type="Gramene" id="PSR90932">
    <property type="protein sequence ID" value="PSR90932"/>
    <property type="gene ID" value="CEY00_Acc28243"/>
</dbReference>
<evidence type="ECO:0000259" key="7">
    <source>
        <dbReference type="Pfam" id="PF17801"/>
    </source>
</evidence>
<evidence type="ECO:0000256" key="5">
    <source>
        <dbReference type="ARBA" id="ARBA00022801"/>
    </source>
</evidence>
<dbReference type="OMA" id="TIDYINC"/>
<evidence type="ECO:0000256" key="1">
    <source>
        <dbReference type="ARBA" id="ARBA00001255"/>
    </source>
</evidence>